<dbReference type="Gene3D" id="2.30.30.190">
    <property type="entry name" value="CAP Gly-rich-like domain"/>
    <property type="match status" value="2"/>
</dbReference>
<dbReference type="SMART" id="SM01052">
    <property type="entry name" value="CAP_GLY"/>
    <property type="match status" value="2"/>
</dbReference>
<dbReference type="PANTHER" id="PTHR18916:SF32">
    <property type="entry name" value="CAP-GLY DOMAIN-CONTAINING LINKER PROTEIN 4"/>
    <property type="match status" value="1"/>
</dbReference>
<evidence type="ECO:0000313" key="4">
    <source>
        <dbReference type="Ensembl" id="ENSCSEP00000025580.1"/>
    </source>
</evidence>
<dbReference type="GO" id="GO:0031122">
    <property type="term" value="P:cytoplasmic microtubule organization"/>
    <property type="evidence" value="ECO:0007669"/>
    <property type="project" value="TreeGrafter"/>
</dbReference>
<accession>A0A3P8WLP1</accession>
<dbReference type="Pfam" id="PF12796">
    <property type="entry name" value="Ank_2"/>
    <property type="match status" value="1"/>
</dbReference>
<feature type="domain" description="CAP-Gly" evidence="3">
    <location>
        <begin position="446"/>
        <end position="488"/>
    </location>
</feature>
<feature type="region of interest" description="Disordered" evidence="2">
    <location>
        <begin position="354"/>
        <end position="390"/>
    </location>
</feature>
<reference evidence="4 5" key="1">
    <citation type="journal article" date="2014" name="Nat. Genet.">
        <title>Whole-genome sequence of a flatfish provides insights into ZW sex chromosome evolution and adaptation to a benthic lifestyle.</title>
        <authorList>
            <person name="Chen S."/>
            <person name="Zhang G."/>
            <person name="Shao C."/>
            <person name="Huang Q."/>
            <person name="Liu G."/>
            <person name="Zhang P."/>
            <person name="Song W."/>
            <person name="An N."/>
            <person name="Chalopin D."/>
            <person name="Volff J.N."/>
            <person name="Hong Y."/>
            <person name="Li Q."/>
            <person name="Sha Z."/>
            <person name="Zhou H."/>
            <person name="Xie M."/>
            <person name="Yu Q."/>
            <person name="Liu Y."/>
            <person name="Xiang H."/>
            <person name="Wang N."/>
            <person name="Wu K."/>
            <person name="Yang C."/>
            <person name="Zhou Q."/>
            <person name="Liao X."/>
            <person name="Yang L."/>
            <person name="Hu Q."/>
            <person name="Zhang J."/>
            <person name="Meng L."/>
            <person name="Jin L."/>
            <person name="Tian Y."/>
            <person name="Lian J."/>
            <person name="Yang J."/>
            <person name="Miao G."/>
            <person name="Liu S."/>
            <person name="Liang Z."/>
            <person name="Yan F."/>
            <person name="Li Y."/>
            <person name="Sun B."/>
            <person name="Zhang H."/>
            <person name="Zhang J."/>
            <person name="Zhu Y."/>
            <person name="Du M."/>
            <person name="Zhao Y."/>
            <person name="Schartl M."/>
            <person name="Tang Q."/>
            <person name="Wang J."/>
        </authorList>
    </citation>
    <scope>NUCLEOTIDE SEQUENCE</scope>
</reference>
<dbReference type="GeneTree" id="ENSGT00940000157706"/>
<dbReference type="InterPro" id="IPR036770">
    <property type="entry name" value="Ankyrin_rpt-contain_sf"/>
</dbReference>
<feature type="domain" description="CAP-Gly" evidence="3">
    <location>
        <begin position="303"/>
        <end position="345"/>
    </location>
</feature>
<reference evidence="4" key="2">
    <citation type="submission" date="2025-08" db="UniProtKB">
        <authorList>
            <consortium name="Ensembl"/>
        </authorList>
    </citation>
    <scope>IDENTIFICATION</scope>
</reference>
<organism evidence="4 5">
    <name type="scientific">Cynoglossus semilaevis</name>
    <name type="common">Tongue sole</name>
    <dbReference type="NCBI Taxonomy" id="244447"/>
    <lineage>
        <taxon>Eukaryota</taxon>
        <taxon>Metazoa</taxon>
        <taxon>Chordata</taxon>
        <taxon>Craniata</taxon>
        <taxon>Vertebrata</taxon>
        <taxon>Euteleostomi</taxon>
        <taxon>Actinopterygii</taxon>
        <taxon>Neopterygii</taxon>
        <taxon>Teleostei</taxon>
        <taxon>Neoteleostei</taxon>
        <taxon>Acanthomorphata</taxon>
        <taxon>Carangaria</taxon>
        <taxon>Pleuronectiformes</taxon>
        <taxon>Pleuronectoidei</taxon>
        <taxon>Cynoglossidae</taxon>
        <taxon>Cynoglossinae</taxon>
        <taxon>Cynoglossus</taxon>
    </lineage>
</organism>
<dbReference type="GO" id="GO:0005938">
    <property type="term" value="C:cell cortex"/>
    <property type="evidence" value="ECO:0007669"/>
    <property type="project" value="TreeGrafter"/>
</dbReference>
<evidence type="ECO:0000313" key="5">
    <source>
        <dbReference type="Proteomes" id="UP000265120"/>
    </source>
</evidence>
<dbReference type="GO" id="GO:0051010">
    <property type="term" value="F:microtubule plus-end binding"/>
    <property type="evidence" value="ECO:0007669"/>
    <property type="project" value="TreeGrafter"/>
</dbReference>
<dbReference type="PROSITE" id="PS50245">
    <property type="entry name" value="CAP_GLY_2"/>
    <property type="match status" value="2"/>
</dbReference>
<dbReference type="SUPFAM" id="SSF48403">
    <property type="entry name" value="Ankyrin repeat"/>
    <property type="match status" value="1"/>
</dbReference>
<dbReference type="PANTHER" id="PTHR18916">
    <property type="entry name" value="DYNACTIN 1-RELATED MICROTUBULE-BINDING"/>
    <property type="match status" value="1"/>
</dbReference>
<dbReference type="InterPro" id="IPR002110">
    <property type="entry name" value="Ankyrin_rpt"/>
</dbReference>
<sequence length="494" mass="53988">MTKQDVLQPVEGDTVLCCNKKLLQRLVIHQVASAPMPSDYEFSFFDPSERQCREVLFDPNTTIPELFAVLRQWVPQVQKNIDLIGNEILRRGCGVNDRDGLTDMSLLHYCCKAGAPGIGDADTAANFACRLIDLGADPSLHSRWTNMRALHYAAYFDVPQLIRVVLQASLPGEVDATCSDFDFGTALHIAASNLCTSAVKCLLELGANPAFRNDKGQCPADVVPDPLDMTLEMADATTVVKELKALLRQSLPRPTSPLALTLHSQSPAPLSDKARKQLATMGIRLGDRVMIARQKVGTLRFCGNTDFSGGLWAGVELDKPEGKNDGSVAGVHYFSCQFKHGIFAPLSKISKPLERHKTSTPRTSTPRRPPYHMNLSRLTSKTNTGKQQMSKSSSCTYYNYIRQRLHSSFLGSQPTSCASMCEGPGVHLGERVLVVGQRTGVVQFCGKTSFAPGLWLGIELDKPSGKNDGSVGGVRYFSCPPKHGIFAPPSHVQR</sequence>
<keyword evidence="1" id="KW-0040">ANK repeat</keyword>
<dbReference type="InterPro" id="IPR000938">
    <property type="entry name" value="CAP-Gly_domain"/>
</dbReference>
<dbReference type="Pfam" id="PF01302">
    <property type="entry name" value="CAP_GLY"/>
    <property type="match status" value="2"/>
</dbReference>
<dbReference type="AlphaFoldDB" id="A0A3P8WLP1"/>
<dbReference type="PROSITE" id="PS00845">
    <property type="entry name" value="CAP_GLY_1"/>
    <property type="match status" value="2"/>
</dbReference>
<dbReference type="GO" id="GO:0005634">
    <property type="term" value="C:nucleus"/>
    <property type="evidence" value="ECO:0007669"/>
    <property type="project" value="TreeGrafter"/>
</dbReference>
<name>A0A3P8WLP1_CYNSE</name>
<feature type="repeat" description="ANK" evidence="1">
    <location>
        <begin position="182"/>
        <end position="214"/>
    </location>
</feature>
<dbReference type="SUPFAM" id="SSF74924">
    <property type="entry name" value="Cap-Gly domain"/>
    <property type="match status" value="2"/>
</dbReference>
<dbReference type="PROSITE" id="PS50088">
    <property type="entry name" value="ANK_REPEAT"/>
    <property type="match status" value="1"/>
</dbReference>
<dbReference type="Gene3D" id="1.25.40.20">
    <property type="entry name" value="Ankyrin repeat-containing domain"/>
    <property type="match status" value="1"/>
</dbReference>
<evidence type="ECO:0000256" key="2">
    <source>
        <dbReference type="SAM" id="MobiDB-lite"/>
    </source>
</evidence>
<dbReference type="GO" id="GO:0035371">
    <property type="term" value="C:microtubule plus-end"/>
    <property type="evidence" value="ECO:0007669"/>
    <property type="project" value="TreeGrafter"/>
</dbReference>
<dbReference type="InterPro" id="IPR036859">
    <property type="entry name" value="CAP-Gly_dom_sf"/>
</dbReference>
<dbReference type="SMART" id="SM00248">
    <property type="entry name" value="ANK"/>
    <property type="match status" value="3"/>
</dbReference>
<dbReference type="Proteomes" id="UP000265120">
    <property type="component" value="Chromosome 1"/>
</dbReference>
<feature type="compositionally biased region" description="Polar residues" evidence="2">
    <location>
        <begin position="376"/>
        <end position="390"/>
    </location>
</feature>
<dbReference type="FunFam" id="1.25.40.20:FF:000044">
    <property type="entry name" value="CAP-Gly domain containing linker protein 3"/>
    <property type="match status" value="1"/>
</dbReference>
<proteinExistence type="predicted"/>
<dbReference type="Ensembl" id="ENSCSET00000025917.1">
    <property type="protein sequence ID" value="ENSCSEP00000025580.1"/>
    <property type="gene ID" value="ENSCSEG00000016278.1"/>
</dbReference>
<protein>
    <submittedName>
        <fullName evidence="4">Si:dkeyp-47f9.4</fullName>
    </submittedName>
</protein>
<keyword evidence="5" id="KW-1185">Reference proteome</keyword>
<reference evidence="4" key="3">
    <citation type="submission" date="2025-09" db="UniProtKB">
        <authorList>
            <consortium name="Ensembl"/>
        </authorList>
    </citation>
    <scope>IDENTIFICATION</scope>
</reference>
<evidence type="ECO:0000256" key="1">
    <source>
        <dbReference type="PROSITE-ProRule" id="PRU00023"/>
    </source>
</evidence>
<evidence type="ECO:0000259" key="3">
    <source>
        <dbReference type="PROSITE" id="PS50245"/>
    </source>
</evidence>